<dbReference type="PANTHER" id="PTHR33936:SF25">
    <property type="entry name" value="C2H2-TYPE DOMAIN-CONTAINING PROTEIN"/>
    <property type="match status" value="1"/>
</dbReference>
<evidence type="ECO:0000313" key="4">
    <source>
        <dbReference type="WBParaSite" id="PSAMB.scaffold190size67226.g3229.t1"/>
    </source>
</evidence>
<dbReference type="PANTHER" id="PTHR33936">
    <property type="entry name" value="PROTEIN CBG17840"/>
    <property type="match status" value="1"/>
</dbReference>
<sequence>MSKDDFLIWKVELQKRTNAQFVRHTVVGRTGTKNYYYNRAGEDQVRQKTDKEKENSRAQRASRNKGSVRSGVNCPASISFKHIPDSTVNATSFLKHIGHDKDVCCVNPSTPTREIIKTKLREGFAPDRIAEFFRRVHVDDSTIRRRLIEGELFGRVAAKKPFISEKSRKARLQFTKRHVNWTLADWAKVLWSDESKFCLFGSNGRQHPIGKRDDHRY</sequence>
<dbReference type="Proteomes" id="UP000887566">
    <property type="component" value="Unplaced"/>
</dbReference>
<reference evidence="4" key="1">
    <citation type="submission" date="2022-11" db="UniProtKB">
        <authorList>
            <consortium name="WormBaseParasite"/>
        </authorList>
    </citation>
    <scope>IDENTIFICATION</scope>
</reference>
<dbReference type="WBParaSite" id="PSAMB.scaffold190size67226.g3229.t1">
    <property type="protein sequence ID" value="PSAMB.scaffold190size67226.g3229.t1"/>
    <property type="gene ID" value="PSAMB.scaffold190size67226.g3229"/>
</dbReference>
<dbReference type="AlphaFoldDB" id="A0A914VHP1"/>
<evidence type="ECO:0000313" key="3">
    <source>
        <dbReference type="Proteomes" id="UP000887566"/>
    </source>
</evidence>
<evidence type="ECO:0000256" key="1">
    <source>
        <dbReference type="SAM" id="MobiDB-lite"/>
    </source>
</evidence>
<dbReference type="Gene3D" id="3.30.420.10">
    <property type="entry name" value="Ribonuclease H-like superfamily/Ribonuclease H"/>
    <property type="match status" value="1"/>
</dbReference>
<evidence type="ECO:0000259" key="2">
    <source>
        <dbReference type="Pfam" id="PF01498"/>
    </source>
</evidence>
<proteinExistence type="predicted"/>
<name>A0A914VHP1_9BILA</name>
<dbReference type="GO" id="GO:0015074">
    <property type="term" value="P:DNA integration"/>
    <property type="evidence" value="ECO:0007669"/>
    <property type="project" value="InterPro"/>
</dbReference>
<keyword evidence="3" id="KW-1185">Reference proteome</keyword>
<protein>
    <submittedName>
        <fullName evidence="4">Transposase Tc1-like domain-containing protein</fullName>
    </submittedName>
</protein>
<feature type="compositionally biased region" description="Basic and acidic residues" evidence="1">
    <location>
        <begin position="41"/>
        <end position="57"/>
    </location>
</feature>
<dbReference type="GO" id="GO:0006313">
    <property type="term" value="P:DNA transposition"/>
    <property type="evidence" value="ECO:0007669"/>
    <property type="project" value="InterPro"/>
</dbReference>
<feature type="compositionally biased region" description="Polar residues" evidence="1">
    <location>
        <begin position="58"/>
        <end position="67"/>
    </location>
</feature>
<organism evidence="3 4">
    <name type="scientific">Plectus sambesii</name>
    <dbReference type="NCBI Taxonomy" id="2011161"/>
    <lineage>
        <taxon>Eukaryota</taxon>
        <taxon>Metazoa</taxon>
        <taxon>Ecdysozoa</taxon>
        <taxon>Nematoda</taxon>
        <taxon>Chromadorea</taxon>
        <taxon>Plectida</taxon>
        <taxon>Plectina</taxon>
        <taxon>Plectoidea</taxon>
        <taxon>Plectidae</taxon>
        <taxon>Plectus</taxon>
    </lineage>
</organism>
<dbReference type="GO" id="GO:0003677">
    <property type="term" value="F:DNA binding"/>
    <property type="evidence" value="ECO:0007669"/>
    <property type="project" value="InterPro"/>
</dbReference>
<feature type="region of interest" description="Disordered" evidence="1">
    <location>
        <begin position="41"/>
        <end position="70"/>
    </location>
</feature>
<dbReference type="InterPro" id="IPR002492">
    <property type="entry name" value="Transposase_Tc1-like"/>
</dbReference>
<feature type="domain" description="Transposase Tc1-like" evidence="2">
    <location>
        <begin position="136"/>
        <end position="180"/>
    </location>
</feature>
<dbReference type="InterPro" id="IPR052797">
    <property type="entry name" value="RegFact_GeneExpr_CellDeath"/>
</dbReference>
<accession>A0A914VHP1</accession>
<dbReference type="Pfam" id="PF01498">
    <property type="entry name" value="HTH_Tnp_Tc3_2"/>
    <property type="match status" value="1"/>
</dbReference>
<dbReference type="InterPro" id="IPR036397">
    <property type="entry name" value="RNaseH_sf"/>
</dbReference>